<comment type="caution">
    <text evidence="2">The sequence shown here is derived from an EMBL/GenBank/DDBJ whole genome shotgun (WGS) entry which is preliminary data.</text>
</comment>
<keyword evidence="3" id="KW-1185">Reference proteome</keyword>
<accession>A0A3N5Z924</accession>
<keyword evidence="1" id="KW-0812">Transmembrane</keyword>
<dbReference type="RefSeq" id="WP_124028250.1">
    <property type="nucleotide sequence ID" value="NZ_JBHRSN010000007.1"/>
</dbReference>
<dbReference type="OrthoDB" id="6328891at2"/>
<feature type="transmembrane region" description="Helical" evidence="1">
    <location>
        <begin position="12"/>
        <end position="34"/>
    </location>
</feature>
<reference evidence="2 3" key="1">
    <citation type="submission" date="2018-11" db="EMBL/GenBank/DDBJ databases">
        <authorList>
            <person name="Ye M.-Q."/>
            <person name="Du Z.-J."/>
        </authorList>
    </citation>
    <scope>NUCLEOTIDE SEQUENCE [LARGE SCALE GENOMIC DNA]</scope>
    <source>
        <strain evidence="2 3">U0105</strain>
    </source>
</reference>
<protein>
    <submittedName>
        <fullName evidence="2">Uncharacterized protein</fullName>
    </submittedName>
</protein>
<name>A0A3N5Z924_9ALTE</name>
<keyword evidence="1" id="KW-0472">Membrane</keyword>
<evidence type="ECO:0000313" key="2">
    <source>
        <dbReference type="EMBL" id="RPJ65618.1"/>
    </source>
</evidence>
<sequence length="291" mass="32510">MSKQQRGFSLLALSLVIISVGLFFCSLVAMQAYMDKQNYVVNQHYHGATTALDKRMKEQLAKLFIDKATVTATEEAAVPYTYLSAVEYEPLSAHLYEGVYRVKASVRKTKSLNTWLSQEVLVGRFKFADKLLLASVTHLNNDDLHQVLLHKLSLTYDLQSYLVKFADSTFESCNTFPKDVHGIVVIKGDCSLNNVKLGKNNRPLFLIIIDGDLKFGSNTHFIGLVLHLCFNGEPHVISSDSQYALQGALATSCNTQVGTALVKPEPNIVKMLHDHPDNQKLEIITGSWKFN</sequence>
<evidence type="ECO:0000313" key="3">
    <source>
        <dbReference type="Proteomes" id="UP000275281"/>
    </source>
</evidence>
<organism evidence="2 3">
    <name type="scientific">Alteromonas sediminis</name>
    <dbReference type="NCBI Taxonomy" id="2259342"/>
    <lineage>
        <taxon>Bacteria</taxon>
        <taxon>Pseudomonadati</taxon>
        <taxon>Pseudomonadota</taxon>
        <taxon>Gammaproteobacteria</taxon>
        <taxon>Alteromonadales</taxon>
        <taxon>Alteromonadaceae</taxon>
        <taxon>Alteromonas/Salinimonas group</taxon>
        <taxon>Alteromonas</taxon>
    </lineage>
</organism>
<gene>
    <name evidence="2" type="ORF">DRW07_12390</name>
</gene>
<dbReference type="EMBL" id="RPOK01000004">
    <property type="protein sequence ID" value="RPJ65618.1"/>
    <property type="molecule type" value="Genomic_DNA"/>
</dbReference>
<dbReference type="AlphaFoldDB" id="A0A3N5Z924"/>
<keyword evidence="1" id="KW-1133">Transmembrane helix</keyword>
<dbReference type="Proteomes" id="UP000275281">
    <property type="component" value="Unassembled WGS sequence"/>
</dbReference>
<proteinExistence type="predicted"/>
<evidence type="ECO:0000256" key="1">
    <source>
        <dbReference type="SAM" id="Phobius"/>
    </source>
</evidence>